<gene>
    <name evidence="1" type="ORF">Cygsa01_00052</name>
</gene>
<reference evidence="1" key="1">
    <citation type="journal article" date="2024" name="J. Gen. Virol.">
        <title>Novel phages of Pseudomonas syringae unveil numerous potential auxiliary metabolic genes.</title>
        <authorList>
            <person name="Feltin C."/>
            <person name="Garneau J.R."/>
            <person name="Morris C.E."/>
            <person name="Berard A."/>
            <person name="Torres-Barcelo C."/>
        </authorList>
    </citation>
    <scope>NUCLEOTIDE SEQUENCE</scope>
</reference>
<name>A0AAU6W3K5_9VIRU</name>
<evidence type="ECO:0000313" key="1">
    <source>
        <dbReference type="EMBL" id="XAI71098.1"/>
    </source>
</evidence>
<protein>
    <submittedName>
        <fullName evidence="1">Uncharacterized protein</fullName>
    </submittedName>
</protein>
<sequence length="86" mass="9325">MDIRLAKFLVQATQGSESEFSLVEDYSGRGMYGATTAAISVPDVLALSTAMYYLSSEIAQGIENGELPAETGTLRWDNLGRDIVVY</sequence>
<organism evidence="1">
    <name type="scientific">Pseudomonas phage Cygsa01</name>
    <dbReference type="NCBI Taxonomy" id="3138529"/>
    <lineage>
        <taxon>Viruses</taxon>
    </lineage>
</organism>
<proteinExistence type="predicted"/>
<dbReference type="EMBL" id="PP179332">
    <property type="protein sequence ID" value="XAI71098.1"/>
    <property type="molecule type" value="Genomic_DNA"/>
</dbReference>
<accession>A0AAU6W3K5</accession>